<keyword evidence="10" id="KW-0238">DNA-binding</keyword>
<proteinExistence type="predicted"/>
<keyword evidence="7" id="KW-0067">ATP-binding</keyword>
<dbReference type="SUPFAM" id="SSF46689">
    <property type="entry name" value="Homeodomain-like"/>
    <property type="match status" value="1"/>
</dbReference>
<keyword evidence="3" id="KW-0963">Cytoplasm</keyword>
<dbReference type="InterPro" id="IPR001789">
    <property type="entry name" value="Sig_transdc_resp-reg_receiver"/>
</dbReference>
<dbReference type="InterPro" id="IPR058031">
    <property type="entry name" value="AAA_lid_NorR"/>
</dbReference>
<dbReference type="InterPro" id="IPR011006">
    <property type="entry name" value="CheY-like_superfamily"/>
</dbReference>
<dbReference type="InterPro" id="IPR002197">
    <property type="entry name" value="HTH_Fis"/>
</dbReference>
<keyword evidence="11" id="KW-0010">Activator</keyword>
<evidence type="ECO:0000256" key="7">
    <source>
        <dbReference type="ARBA" id="ARBA00022840"/>
    </source>
</evidence>
<feature type="domain" description="Sigma-54 factor interaction" evidence="19">
    <location>
        <begin position="145"/>
        <end position="349"/>
    </location>
</feature>
<dbReference type="InterPro" id="IPR002078">
    <property type="entry name" value="Sigma_54_int"/>
</dbReference>
<evidence type="ECO:0000256" key="9">
    <source>
        <dbReference type="ARBA" id="ARBA00023015"/>
    </source>
</evidence>
<keyword evidence="22" id="KW-1185">Reference proteome</keyword>
<evidence type="ECO:0000256" key="3">
    <source>
        <dbReference type="ARBA" id="ARBA00022490"/>
    </source>
</evidence>
<feature type="modified residue" description="4-aspartylphosphate" evidence="17">
    <location>
        <position position="53"/>
    </location>
</feature>
<dbReference type="PROSITE" id="PS50045">
    <property type="entry name" value="SIGMA54_INTERACT_4"/>
    <property type="match status" value="1"/>
</dbReference>
<comment type="function">
    <text evidence="16">Member of the two-component regulatory system NtrB/NtrC, which controls expression of the nitrogen-regulated (ntr) genes in response to nitrogen limitation. Phosphorylated NtrC binds directly to DNA and stimulates the formation of open promoter-sigma54-RNA polymerase complexes.</text>
</comment>
<evidence type="ECO:0000256" key="15">
    <source>
        <dbReference type="ARBA" id="ARBA00031910"/>
    </source>
</evidence>
<dbReference type="PRINTS" id="PR01590">
    <property type="entry name" value="HTHFIS"/>
</dbReference>
<protein>
    <recommendedName>
        <fullName evidence="2">DNA-binding transcriptional regulator NtrC</fullName>
    </recommendedName>
    <alternativeName>
        <fullName evidence="14">Nitrogen regulation protein NR(I)</fullName>
    </alternativeName>
    <alternativeName>
        <fullName evidence="15">Nitrogen regulator I</fullName>
    </alternativeName>
</protein>
<keyword evidence="4" id="KW-0678">Repressor</keyword>
<dbReference type="PANTHER" id="PTHR32071">
    <property type="entry name" value="TRANSCRIPTIONAL REGULATORY PROTEIN"/>
    <property type="match status" value="1"/>
</dbReference>
<keyword evidence="13" id="KW-0535">Nitrogen fixation</keyword>
<evidence type="ECO:0000256" key="14">
    <source>
        <dbReference type="ARBA" id="ARBA00029881"/>
    </source>
</evidence>
<dbReference type="SUPFAM" id="SSF52540">
    <property type="entry name" value="P-loop containing nucleoside triphosphate hydrolases"/>
    <property type="match status" value="1"/>
</dbReference>
<dbReference type="PROSITE" id="PS50110">
    <property type="entry name" value="RESPONSE_REGULATORY"/>
    <property type="match status" value="1"/>
</dbReference>
<evidence type="ECO:0000313" key="21">
    <source>
        <dbReference type="EMBL" id="MCZ0961245.1"/>
    </source>
</evidence>
<gene>
    <name evidence="21" type="ORF">OU682_06395</name>
</gene>
<dbReference type="Gene3D" id="1.10.10.60">
    <property type="entry name" value="Homeodomain-like"/>
    <property type="match status" value="1"/>
</dbReference>
<dbReference type="Gene3D" id="3.40.50.2300">
    <property type="match status" value="1"/>
</dbReference>
<dbReference type="SMART" id="SM00448">
    <property type="entry name" value="REC"/>
    <property type="match status" value="1"/>
</dbReference>
<keyword evidence="5 17" id="KW-0597">Phosphoprotein</keyword>
<evidence type="ECO:0000256" key="8">
    <source>
        <dbReference type="ARBA" id="ARBA00023012"/>
    </source>
</evidence>
<name>A0ABT4J2C5_9RHOB</name>
<evidence type="ECO:0000256" key="11">
    <source>
        <dbReference type="ARBA" id="ARBA00023159"/>
    </source>
</evidence>
<feature type="region of interest" description="Disordered" evidence="18">
    <location>
        <begin position="117"/>
        <end position="144"/>
    </location>
</feature>
<sequence>MDGTVLIADDDRTIRTVLTQALTRAGCRVHATGSLAQLSKWVEEGRGDLVITDVMMPDGNGIDRIPAIREVRPDLPVIVISAQNTIVTAIRATEAEAFEYLPKPFDLPDLMAKANQALSRRPRKSDPVPEMIPARRPSTDPAMPLIGHAPAMQALFRMVARVLNADLPVLIAGEPGVGKTTIARSFHDLSDRSDHGLAILTSADASEEAITRAAEKARGGTIVIENPPGFDPAAQARLIGLIESMESGPDRAMAPRIVATIGPDPQADVTAGRLRSDLYYRLAGVTVTVPPLRARVDDILPLANHLLARAATQGLPDRTLGDDAASLLRAHAFPGNVRELENMMRRLALTASAAAITAPEMREALSQQGGTRAAPLAAAPVPVAQPAEDGAISLGYQLGGNGPLSDSVEAHLQRYFDLHGDSLPPPGLYDRILREIERPLLQVALDATGGNQLRCADLLGINRNTLRKKLTELNIEVTRRRKLM</sequence>
<evidence type="ECO:0000256" key="6">
    <source>
        <dbReference type="ARBA" id="ARBA00022741"/>
    </source>
</evidence>
<dbReference type="PANTHER" id="PTHR32071:SF95">
    <property type="entry name" value="DNA-BINDING TRANSCRIPTIONAL REGULATOR NTRC"/>
    <property type="match status" value="1"/>
</dbReference>
<dbReference type="EMBL" id="JAPTYD010000005">
    <property type="protein sequence ID" value="MCZ0961245.1"/>
    <property type="molecule type" value="Genomic_DNA"/>
</dbReference>
<dbReference type="Pfam" id="PF00072">
    <property type="entry name" value="Response_reg"/>
    <property type="match status" value="1"/>
</dbReference>
<accession>A0ABT4J2C5</accession>
<feature type="domain" description="Response regulatory" evidence="20">
    <location>
        <begin position="4"/>
        <end position="118"/>
    </location>
</feature>
<comment type="caution">
    <text evidence="21">The sequence shown here is derived from an EMBL/GenBank/DDBJ whole genome shotgun (WGS) entry which is preliminary data.</text>
</comment>
<evidence type="ECO:0000259" key="19">
    <source>
        <dbReference type="PROSITE" id="PS50045"/>
    </source>
</evidence>
<dbReference type="PROSITE" id="PS00688">
    <property type="entry name" value="SIGMA54_INTERACT_3"/>
    <property type="match status" value="1"/>
</dbReference>
<evidence type="ECO:0000259" key="20">
    <source>
        <dbReference type="PROSITE" id="PS50110"/>
    </source>
</evidence>
<evidence type="ECO:0000256" key="2">
    <source>
        <dbReference type="ARBA" id="ARBA00019059"/>
    </source>
</evidence>
<evidence type="ECO:0000256" key="16">
    <source>
        <dbReference type="ARBA" id="ARBA00043886"/>
    </source>
</evidence>
<reference evidence="21" key="1">
    <citation type="submission" date="2022-12" db="EMBL/GenBank/DDBJ databases">
        <title>Paracoccus sp. EF6 isolated from a lake water.</title>
        <authorList>
            <person name="Liu H."/>
        </authorList>
    </citation>
    <scope>NUCLEOTIDE SEQUENCE</scope>
    <source>
        <strain evidence="21">EF6</strain>
    </source>
</reference>
<dbReference type="InterPro" id="IPR003593">
    <property type="entry name" value="AAA+_ATPase"/>
</dbReference>
<dbReference type="InterPro" id="IPR025944">
    <property type="entry name" value="Sigma_54_int_dom_CS"/>
</dbReference>
<keyword evidence="8" id="KW-0902">Two-component regulatory system</keyword>
<dbReference type="Proteomes" id="UP001149822">
    <property type="component" value="Unassembled WGS sequence"/>
</dbReference>
<dbReference type="SUPFAM" id="SSF52172">
    <property type="entry name" value="CheY-like"/>
    <property type="match status" value="1"/>
</dbReference>
<keyword evidence="6" id="KW-0547">Nucleotide-binding</keyword>
<evidence type="ECO:0000256" key="12">
    <source>
        <dbReference type="ARBA" id="ARBA00023163"/>
    </source>
</evidence>
<dbReference type="Gene3D" id="3.40.50.300">
    <property type="entry name" value="P-loop containing nucleotide triphosphate hydrolases"/>
    <property type="match status" value="1"/>
</dbReference>
<evidence type="ECO:0000256" key="10">
    <source>
        <dbReference type="ARBA" id="ARBA00023125"/>
    </source>
</evidence>
<dbReference type="InterPro" id="IPR027417">
    <property type="entry name" value="P-loop_NTPase"/>
</dbReference>
<evidence type="ECO:0000256" key="5">
    <source>
        <dbReference type="ARBA" id="ARBA00022553"/>
    </source>
</evidence>
<evidence type="ECO:0000256" key="1">
    <source>
        <dbReference type="ARBA" id="ARBA00004496"/>
    </source>
</evidence>
<organism evidence="21 22">
    <name type="scientific">Paracoccus benzoatiresistens</name>
    <dbReference type="NCBI Taxonomy" id="2997341"/>
    <lineage>
        <taxon>Bacteria</taxon>
        <taxon>Pseudomonadati</taxon>
        <taxon>Pseudomonadota</taxon>
        <taxon>Alphaproteobacteria</taxon>
        <taxon>Rhodobacterales</taxon>
        <taxon>Paracoccaceae</taxon>
        <taxon>Paracoccus</taxon>
    </lineage>
</organism>
<dbReference type="Pfam" id="PF25601">
    <property type="entry name" value="AAA_lid_14"/>
    <property type="match status" value="1"/>
</dbReference>
<dbReference type="CDD" id="cd00009">
    <property type="entry name" value="AAA"/>
    <property type="match status" value="1"/>
</dbReference>
<dbReference type="Gene3D" id="1.10.8.60">
    <property type="match status" value="1"/>
</dbReference>
<dbReference type="RefSeq" id="WP_268941241.1">
    <property type="nucleotide sequence ID" value="NZ_JAPTYD010000005.1"/>
</dbReference>
<dbReference type="Pfam" id="PF14532">
    <property type="entry name" value="Sigma54_activ_2"/>
    <property type="match status" value="1"/>
</dbReference>
<evidence type="ECO:0000256" key="18">
    <source>
        <dbReference type="SAM" id="MobiDB-lite"/>
    </source>
</evidence>
<keyword evidence="12" id="KW-0804">Transcription</keyword>
<dbReference type="InterPro" id="IPR009057">
    <property type="entry name" value="Homeodomain-like_sf"/>
</dbReference>
<dbReference type="SMART" id="SM00382">
    <property type="entry name" value="AAA"/>
    <property type="match status" value="1"/>
</dbReference>
<dbReference type="Pfam" id="PF02954">
    <property type="entry name" value="HTH_8"/>
    <property type="match status" value="1"/>
</dbReference>
<evidence type="ECO:0000256" key="4">
    <source>
        <dbReference type="ARBA" id="ARBA00022491"/>
    </source>
</evidence>
<evidence type="ECO:0000256" key="17">
    <source>
        <dbReference type="PROSITE-ProRule" id="PRU00169"/>
    </source>
</evidence>
<comment type="subcellular location">
    <subcellularLocation>
        <location evidence="1">Cytoplasm</location>
    </subcellularLocation>
</comment>
<evidence type="ECO:0000256" key="13">
    <source>
        <dbReference type="ARBA" id="ARBA00023231"/>
    </source>
</evidence>
<evidence type="ECO:0000313" key="22">
    <source>
        <dbReference type="Proteomes" id="UP001149822"/>
    </source>
</evidence>
<keyword evidence="9" id="KW-0805">Transcription regulation</keyword>